<evidence type="ECO:0000259" key="7">
    <source>
        <dbReference type="Pfam" id="PF04811"/>
    </source>
</evidence>
<gene>
    <name evidence="10" type="ORF">BC938DRAFT_472720</name>
</gene>
<dbReference type="GO" id="GO:0090110">
    <property type="term" value="P:COPII-coated vesicle cargo loading"/>
    <property type="evidence" value="ECO:0007669"/>
    <property type="project" value="TreeGrafter"/>
</dbReference>
<dbReference type="InterPro" id="IPR012990">
    <property type="entry name" value="Beta-sandwich_Sec23_24"/>
</dbReference>
<dbReference type="InterPro" id="IPR006896">
    <property type="entry name" value="Sec23/24_trunk_dom"/>
</dbReference>
<proteinExistence type="inferred from homology"/>
<keyword evidence="11" id="KW-1185">Reference proteome</keyword>
<dbReference type="Gene3D" id="2.60.40.1670">
    <property type="entry name" value="beta-sandwich domain of Sec23/24"/>
    <property type="match status" value="1"/>
</dbReference>
<feature type="compositionally biased region" description="Pro residues" evidence="4">
    <location>
        <begin position="238"/>
        <end position="251"/>
    </location>
</feature>
<evidence type="ECO:0000259" key="9">
    <source>
        <dbReference type="Pfam" id="PF08033"/>
    </source>
</evidence>
<dbReference type="SUPFAM" id="SSF81995">
    <property type="entry name" value="beta-sandwich domain of Sec23/24"/>
    <property type="match status" value="1"/>
</dbReference>
<feature type="compositionally biased region" description="Pro residues" evidence="4">
    <location>
        <begin position="33"/>
        <end position="45"/>
    </location>
</feature>
<feature type="domain" description="Sec23/Sec24 beta-sandwich" evidence="9">
    <location>
        <begin position="734"/>
        <end position="818"/>
    </location>
</feature>
<evidence type="ECO:0000313" key="11">
    <source>
        <dbReference type="Proteomes" id="UP000274822"/>
    </source>
</evidence>
<dbReference type="Pfam" id="PF04811">
    <property type="entry name" value="Sec23_trunk"/>
    <property type="match status" value="1"/>
</dbReference>
<dbReference type="Gene3D" id="3.40.50.410">
    <property type="entry name" value="von Willebrand factor, type A domain"/>
    <property type="match status" value="1"/>
</dbReference>
<evidence type="ECO:0000256" key="3">
    <source>
        <dbReference type="ARBA" id="ARBA00022927"/>
    </source>
</evidence>
<dbReference type="InterPro" id="IPR036175">
    <property type="entry name" value="Sec23/24_helical_dom_sf"/>
</dbReference>
<dbReference type="GO" id="GO:0000149">
    <property type="term" value="F:SNARE binding"/>
    <property type="evidence" value="ECO:0007669"/>
    <property type="project" value="TreeGrafter"/>
</dbReference>
<feature type="compositionally biased region" description="Polar residues" evidence="4">
    <location>
        <begin position="127"/>
        <end position="141"/>
    </location>
</feature>
<feature type="compositionally biased region" description="Pro residues" evidence="4">
    <location>
        <begin position="55"/>
        <end position="70"/>
    </location>
</feature>
<dbReference type="SUPFAM" id="SSF82754">
    <property type="entry name" value="C-terminal, gelsolin-like domain of Sec23/24"/>
    <property type="match status" value="1"/>
</dbReference>
<dbReference type="InterPro" id="IPR006900">
    <property type="entry name" value="Sec23/24_helical_dom"/>
</dbReference>
<comment type="caution">
    <text evidence="10">The sequence shown here is derived from an EMBL/GenBank/DDBJ whole genome shotgun (WGS) entry which is preliminary data.</text>
</comment>
<dbReference type="Pfam" id="PF04810">
    <property type="entry name" value="zf-Sec23_Sec24"/>
    <property type="match status" value="1"/>
</dbReference>
<evidence type="ECO:0000313" key="10">
    <source>
        <dbReference type="EMBL" id="RUS25037.1"/>
    </source>
</evidence>
<feature type="domain" description="Sec23/Sec24 helical" evidence="8">
    <location>
        <begin position="830"/>
        <end position="930"/>
    </location>
</feature>
<dbReference type="Pfam" id="PF04815">
    <property type="entry name" value="Sec23_helical"/>
    <property type="match status" value="1"/>
</dbReference>
<dbReference type="Gene3D" id="2.30.30.380">
    <property type="entry name" value="Zn-finger domain of Sec23/24"/>
    <property type="match status" value="1"/>
</dbReference>
<dbReference type="GO" id="GO:0070971">
    <property type="term" value="C:endoplasmic reticulum exit site"/>
    <property type="evidence" value="ECO:0007669"/>
    <property type="project" value="TreeGrafter"/>
</dbReference>
<evidence type="ECO:0000259" key="8">
    <source>
        <dbReference type="Pfam" id="PF04815"/>
    </source>
</evidence>
<dbReference type="Pfam" id="PF08033">
    <property type="entry name" value="Sec23_BS"/>
    <property type="match status" value="1"/>
</dbReference>
<dbReference type="InterPro" id="IPR007123">
    <property type="entry name" value="Gelsolin-like_dom"/>
</dbReference>
<dbReference type="InterPro" id="IPR006895">
    <property type="entry name" value="Znf_Sec23_Sec24"/>
</dbReference>
<dbReference type="AlphaFoldDB" id="A0A433Q5I0"/>
<keyword evidence="3" id="KW-0653">Protein transport</keyword>
<name>A0A433Q5I0_9FUNG</name>
<reference evidence="10 11" key="1">
    <citation type="journal article" date="2018" name="New Phytol.">
        <title>Phylogenomics of Endogonaceae and evolution of mycorrhizas within Mucoromycota.</title>
        <authorList>
            <person name="Chang Y."/>
            <person name="Desiro A."/>
            <person name="Na H."/>
            <person name="Sandor L."/>
            <person name="Lipzen A."/>
            <person name="Clum A."/>
            <person name="Barry K."/>
            <person name="Grigoriev I.V."/>
            <person name="Martin F.M."/>
            <person name="Stajich J.E."/>
            <person name="Smith M.E."/>
            <person name="Bonito G."/>
            <person name="Spatafora J.W."/>
        </authorList>
    </citation>
    <scope>NUCLEOTIDE SEQUENCE [LARGE SCALE GENOMIC DNA]</scope>
    <source>
        <strain evidence="10 11">AD002</strain>
    </source>
</reference>
<feature type="compositionally biased region" description="Low complexity" evidence="4">
    <location>
        <begin position="286"/>
        <end position="307"/>
    </location>
</feature>
<dbReference type="FunFam" id="3.40.50.410:FF:000020">
    <property type="entry name" value="protein transport protein Sec24D isoform X1"/>
    <property type="match status" value="1"/>
</dbReference>
<dbReference type="InterPro" id="IPR029006">
    <property type="entry name" value="ADF-H/Gelsolin-like_dom_sf"/>
</dbReference>
<feature type="domain" description="Zinc finger Sec23/Sec24-type" evidence="6">
    <location>
        <begin position="412"/>
        <end position="450"/>
    </location>
</feature>
<dbReference type="InterPro" id="IPR036174">
    <property type="entry name" value="Znf_Sec23_Sec24_sf"/>
</dbReference>
<protein>
    <recommendedName>
        <fullName evidence="12">Sec23/Sec24 trunk domain-containing protein</fullName>
    </recommendedName>
</protein>
<dbReference type="GO" id="GO:0008270">
    <property type="term" value="F:zinc ion binding"/>
    <property type="evidence" value="ECO:0007669"/>
    <property type="project" value="InterPro"/>
</dbReference>
<comment type="similarity">
    <text evidence="1">Belongs to the SEC23/SEC24 family. SEC24 subfamily.</text>
</comment>
<dbReference type="InterPro" id="IPR050550">
    <property type="entry name" value="SEC23_SEC24_subfamily"/>
</dbReference>
<feature type="domain" description="Sec23/Sec24 trunk" evidence="7">
    <location>
        <begin position="487"/>
        <end position="728"/>
    </location>
</feature>
<dbReference type="Proteomes" id="UP000274822">
    <property type="component" value="Unassembled WGS sequence"/>
</dbReference>
<dbReference type="InterPro" id="IPR041742">
    <property type="entry name" value="Sec24-like_trunk_dom"/>
</dbReference>
<dbReference type="CDD" id="cd01479">
    <property type="entry name" value="Sec24-like"/>
    <property type="match status" value="1"/>
</dbReference>
<evidence type="ECO:0000259" key="6">
    <source>
        <dbReference type="Pfam" id="PF04810"/>
    </source>
</evidence>
<dbReference type="InterPro" id="IPR036180">
    <property type="entry name" value="Gelsolin-like_dom_sf"/>
</dbReference>
<feature type="compositionally biased region" description="Polar residues" evidence="4">
    <location>
        <begin position="226"/>
        <end position="236"/>
    </location>
</feature>
<evidence type="ECO:0000256" key="2">
    <source>
        <dbReference type="ARBA" id="ARBA00022448"/>
    </source>
</evidence>
<evidence type="ECO:0000256" key="4">
    <source>
        <dbReference type="SAM" id="MobiDB-lite"/>
    </source>
</evidence>
<feature type="domain" description="Gelsolin-like" evidence="5">
    <location>
        <begin position="957"/>
        <end position="1028"/>
    </location>
</feature>
<organism evidence="10 11">
    <name type="scientific">Jimgerdemannia flammicorona</name>
    <dbReference type="NCBI Taxonomy" id="994334"/>
    <lineage>
        <taxon>Eukaryota</taxon>
        <taxon>Fungi</taxon>
        <taxon>Fungi incertae sedis</taxon>
        <taxon>Mucoromycota</taxon>
        <taxon>Mucoromycotina</taxon>
        <taxon>Endogonomycetes</taxon>
        <taxon>Endogonales</taxon>
        <taxon>Endogonaceae</taxon>
        <taxon>Jimgerdemannia</taxon>
    </lineage>
</organism>
<dbReference type="Gene3D" id="3.40.20.10">
    <property type="entry name" value="Severin"/>
    <property type="match status" value="1"/>
</dbReference>
<feature type="region of interest" description="Disordered" evidence="4">
    <location>
        <begin position="1"/>
        <end position="310"/>
    </location>
</feature>
<dbReference type="SUPFAM" id="SSF82919">
    <property type="entry name" value="Zn-finger domain of Sec23/24"/>
    <property type="match status" value="1"/>
</dbReference>
<keyword evidence="2" id="KW-0813">Transport</keyword>
<feature type="compositionally biased region" description="Pro residues" evidence="4">
    <location>
        <begin position="186"/>
        <end position="196"/>
    </location>
</feature>
<dbReference type="GO" id="GO:0030127">
    <property type="term" value="C:COPII vesicle coat"/>
    <property type="evidence" value="ECO:0007669"/>
    <property type="project" value="InterPro"/>
</dbReference>
<dbReference type="Gene3D" id="1.20.120.730">
    <property type="entry name" value="Sec23/Sec24 helical domain"/>
    <property type="match status" value="1"/>
</dbReference>
<dbReference type="GO" id="GO:0006886">
    <property type="term" value="P:intracellular protein transport"/>
    <property type="evidence" value="ECO:0007669"/>
    <property type="project" value="InterPro"/>
</dbReference>
<sequence length="1094" mass="120788">MRPPQSGGMRPPPLPGAQVNPAMVRPLGAQFPNRPPGAPLPPGAVPPLNANRMPMGPPPAGLNGPPPPGFRPGQVPPGANIRPMGSPVMQQQFPGRPPHGHIPPGVRPMPPNAVPPPQSPVRATIEGVTNQLETTSLNAGSPYTEAGPPAAYGVDPKATPPKVGGRAKRVYNFNPDGSPTANAPAAPIPQPNPMQPQPSYNAYSQPGVPAPQQQQPDLSRPPQPLAGQSNPGFQQSPLPHPGPGYPQPGPPIQQQGANRPPVPAPGLVPQYPFVPANQGQPPQPQLQPQQQQQFQPPPMVQQQQQQQNRARIDPNQIPSPVQVQEQDQQTFEDKEFGTCSKGMVPLASTDFKAVDEGNCNPRFMRITTYNIPFNDELLDTSQLPLGLIVQPLAKLRRDEEQVHLVDFGEQGPVRCRRCKAYINSAVLFIDGGRKFMCNLCGFDSEVPPEYFCNLDMNGRRTDLHMRPELRFGTVEFTVPQEYWNREPAPVNYIFAVDVSWNAIQSGMLVQFCQALGDILYGAPGRGEQGLPPGAKIGIMTYDRTVHFYNLKSGLEQSQMMVVPDITDVFVPLSEGFLVDPIESRSVIENLLETLPRMFEDSKLTESVFSPAVQAALLALKSLGGKLLVFQTTLPTHGPNGIKNREDSRLYGTDKEKTLFTPQDGSYRSLAEQCVDDGVCVDLFLFPNAYIDVATIGVLPAITGGEMYYYPHFDRSRDGQKYAFDLKHNLAREFGYNGVMRIRCSNGLRIHDHLGNFHMKNSTDVELAGVDSEKAIGVIVKHDGKLDDKTEASFQCALLYTTATGQRRVRVHTLSVPVTKLLNNVFRYAEMDTTVNLLGKLAISHALSKPMRDVREELTEKCVKILSAYRKNCASTTSPGQLILPESFKLFPLYTLTLLKSKALRSGPDMTSDIRVVNMRLMNHIGVAESIAYLHPRMFAVHAMTDEEGLPGPTGRIKIPPLVRLSYLRLDLNGAYLLENGYILMFWLGRQVPQQFVQEVFGVDSVELVDPRQRQLPVLETTASVKIRNLIAHMQAQRSHALTLNIARHQLDVSEVEFGTMLAEDKNNDAMSYVDYLCVIHRQIQNEVNRESNYY</sequence>
<feature type="compositionally biased region" description="Low complexity" evidence="4">
    <location>
        <begin position="205"/>
        <end position="216"/>
    </location>
</feature>
<dbReference type="Pfam" id="PF00626">
    <property type="entry name" value="Gelsolin"/>
    <property type="match status" value="1"/>
</dbReference>
<dbReference type="PANTHER" id="PTHR13803:SF4">
    <property type="entry name" value="SECRETORY 24CD, ISOFORM C"/>
    <property type="match status" value="1"/>
</dbReference>
<dbReference type="SUPFAM" id="SSF53300">
    <property type="entry name" value="vWA-like"/>
    <property type="match status" value="1"/>
</dbReference>
<dbReference type="PANTHER" id="PTHR13803">
    <property type="entry name" value="SEC24-RELATED PROTEIN"/>
    <property type="match status" value="1"/>
</dbReference>
<evidence type="ECO:0000259" key="5">
    <source>
        <dbReference type="Pfam" id="PF00626"/>
    </source>
</evidence>
<dbReference type="EMBL" id="RBNJ01014157">
    <property type="protein sequence ID" value="RUS25037.1"/>
    <property type="molecule type" value="Genomic_DNA"/>
</dbReference>
<accession>A0A433Q5I0</accession>
<dbReference type="SUPFAM" id="SSF81811">
    <property type="entry name" value="Helical domain of Sec23/24"/>
    <property type="match status" value="1"/>
</dbReference>
<evidence type="ECO:0000256" key="1">
    <source>
        <dbReference type="ARBA" id="ARBA00008334"/>
    </source>
</evidence>
<feature type="compositionally biased region" description="Pro residues" evidence="4">
    <location>
        <begin position="95"/>
        <end position="119"/>
    </location>
</feature>
<evidence type="ECO:0008006" key="12">
    <source>
        <dbReference type="Google" id="ProtNLM"/>
    </source>
</evidence>
<dbReference type="InterPro" id="IPR036465">
    <property type="entry name" value="vWFA_dom_sf"/>
</dbReference>